<gene>
    <name evidence="1" type="ORF">BV22DRAFT_1045306</name>
</gene>
<reference evidence="1" key="1">
    <citation type="journal article" date="2021" name="New Phytol.">
        <title>Evolutionary innovations through gain and loss of genes in the ectomycorrhizal Boletales.</title>
        <authorList>
            <person name="Wu G."/>
            <person name="Miyauchi S."/>
            <person name="Morin E."/>
            <person name="Kuo A."/>
            <person name="Drula E."/>
            <person name="Varga T."/>
            <person name="Kohler A."/>
            <person name="Feng B."/>
            <person name="Cao Y."/>
            <person name="Lipzen A."/>
            <person name="Daum C."/>
            <person name="Hundley H."/>
            <person name="Pangilinan J."/>
            <person name="Johnson J."/>
            <person name="Barry K."/>
            <person name="LaButti K."/>
            <person name="Ng V."/>
            <person name="Ahrendt S."/>
            <person name="Min B."/>
            <person name="Choi I.G."/>
            <person name="Park H."/>
            <person name="Plett J.M."/>
            <person name="Magnuson J."/>
            <person name="Spatafora J.W."/>
            <person name="Nagy L.G."/>
            <person name="Henrissat B."/>
            <person name="Grigoriev I.V."/>
            <person name="Yang Z.L."/>
            <person name="Xu J."/>
            <person name="Martin F.M."/>
        </authorList>
    </citation>
    <scope>NUCLEOTIDE SEQUENCE</scope>
    <source>
        <strain evidence="1">KUC20120723A-06</strain>
    </source>
</reference>
<evidence type="ECO:0000313" key="2">
    <source>
        <dbReference type="Proteomes" id="UP000790709"/>
    </source>
</evidence>
<protein>
    <submittedName>
        <fullName evidence="1">Uncharacterized protein</fullName>
    </submittedName>
</protein>
<keyword evidence="2" id="KW-1185">Reference proteome</keyword>
<comment type="caution">
    <text evidence="1">The sequence shown here is derived from an EMBL/GenBank/DDBJ whole genome shotgun (WGS) entry which is preliminary data.</text>
</comment>
<proteinExistence type="predicted"/>
<organism evidence="1 2">
    <name type="scientific">Leucogyrophana mollusca</name>
    <dbReference type="NCBI Taxonomy" id="85980"/>
    <lineage>
        <taxon>Eukaryota</taxon>
        <taxon>Fungi</taxon>
        <taxon>Dikarya</taxon>
        <taxon>Basidiomycota</taxon>
        <taxon>Agaricomycotina</taxon>
        <taxon>Agaricomycetes</taxon>
        <taxon>Agaricomycetidae</taxon>
        <taxon>Boletales</taxon>
        <taxon>Boletales incertae sedis</taxon>
        <taxon>Leucogyrophana</taxon>
    </lineage>
</organism>
<dbReference type="Proteomes" id="UP000790709">
    <property type="component" value="Unassembled WGS sequence"/>
</dbReference>
<dbReference type="EMBL" id="MU266365">
    <property type="protein sequence ID" value="KAH7927490.1"/>
    <property type="molecule type" value="Genomic_DNA"/>
</dbReference>
<evidence type="ECO:0000313" key="1">
    <source>
        <dbReference type="EMBL" id="KAH7927490.1"/>
    </source>
</evidence>
<accession>A0ACB8BNM8</accession>
<sequence length="342" mass="37294">MSGSFAFPAPVGGVPLPSDFGPSVFFAVLYATLIPVCIYRFMDRRSRALLAVSSTMTSIERIVVFSLRAIQSHNEARRVSKGLTTYMQATIGVAYIGIATDVVVLARCLLVESTRGPTPPDSPGAPSTSSLHPTTPPSSTFHLVDGTVMVDQPRKRFQYRRFTDIWKLVFLAATIPGIIGNVDFSKGMNDQSAADKVMSMRYASSAIALTLFICSAGVLIWAVRTIPSVKRGKVAYLLAILACTSSTAIYRLAVMYNKTTSLTSTAPGSGNTIPEKVEFYIFHIVSDWMACALLVVPNVRQWFNTGPLGDWRAVDPTEQEIRWARERELAKAQKKSGVAQAV</sequence>
<name>A0ACB8BNM8_9AGAM</name>